<protein>
    <submittedName>
        <fullName evidence="2">Uncharacterized protein</fullName>
    </submittedName>
</protein>
<dbReference type="AlphaFoldDB" id="A0A9P5BIS3"/>
<comment type="caution">
    <text evidence="2">The sequence shown here is derived from an EMBL/GenBank/DDBJ whole genome shotgun (WGS) entry which is preliminary data.</text>
</comment>
<feature type="compositionally biased region" description="Polar residues" evidence="1">
    <location>
        <begin position="777"/>
        <end position="787"/>
    </location>
</feature>
<organism evidence="2 3">
    <name type="scientific">Fusarium agapanthi</name>
    <dbReference type="NCBI Taxonomy" id="1803897"/>
    <lineage>
        <taxon>Eukaryota</taxon>
        <taxon>Fungi</taxon>
        <taxon>Dikarya</taxon>
        <taxon>Ascomycota</taxon>
        <taxon>Pezizomycotina</taxon>
        <taxon>Sordariomycetes</taxon>
        <taxon>Hypocreomycetidae</taxon>
        <taxon>Hypocreales</taxon>
        <taxon>Nectriaceae</taxon>
        <taxon>Fusarium</taxon>
        <taxon>Fusarium fujikuroi species complex</taxon>
    </lineage>
</organism>
<dbReference type="EMBL" id="LUFC02000055">
    <property type="protein sequence ID" value="KAF4502814.1"/>
    <property type="molecule type" value="Genomic_DNA"/>
</dbReference>
<feature type="region of interest" description="Disordered" evidence="1">
    <location>
        <begin position="753"/>
        <end position="810"/>
    </location>
</feature>
<keyword evidence="3" id="KW-1185">Reference proteome</keyword>
<evidence type="ECO:0000256" key="1">
    <source>
        <dbReference type="SAM" id="MobiDB-lite"/>
    </source>
</evidence>
<gene>
    <name evidence="2" type="ORF">FAGAP_970</name>
</gene>
<name>A0A9P5BIS3_9HYPO</name>
<evidence type="ECO:0000313" key="3">
    <source>
        <dbReference type="Proteomes" id="UP000737391"/>
    </source>
</evidence>
<dbReference type="OrthoDB" id="5043919at2759"/>
<proteinExistence type="predicted"/>
<accession>A0A9P5BIS3</accession>
<sequence length="1002" mass="113345">MASRRNIAWKCLHLLPQDISSAYKAHVVGFIPDHTYLEVAVPIYTPITEPYKDLPSKPSVSIESQITKESLHEHGPLLAYYRAHFDFVENARHGIAHKGASLATYYRERYPSMTPWIEYIMLLDTLSVCRPSHLQHYDGSLFSTIGHRTNREKGIKIGLTIEAAQVHWRLSQAIVFISLSLAPADDQLWLSIADMDPVDIINRLCQGLEDQYKSIQPDPNFIVMIRMLLYSLGITNHESTMGLLSHRELNLVKAVYTLLGGTGSTKLKHVIDNRAFMQRLSCTQVFRGCPLDDALIDQYTQKFGIGLWSSMSELPNHWVSGLSEDTLHSMRQLWDDTCDLDPDLIEKNNLERIFATSACLDPKTRKANVPHPTLGEMEEVFLRASQSLMQTTTITQMALDLMTMKIITQRYSPSETNQPSGSPFTFGADFAEGMEDYEHFQHLALRPHTKTSLALLSAATRVAHKRFENCTSGLLSTDWASFPPHQLVIEEDVDESIRDLGGPVDESWTELVNKLSQLERPPEGSRITQSMWHLARGGHLDFGIVEDYLQLLRSTSHHVEIAQARMLRHDQNGIQETEGIAHPVIIPFFHENNWAFAVAYSDCVHWYDSTSKSASLVPPVTGARHVVEGWRGPQNNNLADSGVFMLMGIKLMLQRKPHLSQSIAVELNQSFRACIFVELACQKVQPTSTDLHNINLEQLLDAGYLSSTANLISHGHALIDEQQESSFFEDAMVATIGATRALSSVSPALCQAEESDALSRNPDMAPATDPDRPLAFPSSQPRHLSNTSRKRRLQPKATGERTEGSPQRVLDDRKVILDNLSHGIHFKRSARVSFADDPVVLRALLRYSRTSGNLHRRYHAVLFHLMMEDRDRKIRMESAIGNDAEKRIKRDLWSCNFWKKVSDIGERHGLGKWVSLCAFENDFSGYRLSEEAQGPLIERLEERLGNKTDMLHTWLQDARGLCEVALAKCTPVASFNIDKYNFQAEFDMTEDQFRFYVCSEVD</sequence>
<dbReference type="Proteomes" id="UP000737391">
    <property type="component" value="Unassembled WGS sequence"/>
</dbReference>
<feature type="compositionally biased region" description="Basic and acidic residues" evidence="1">
    <location>
        <begin position="798"/>
        <end position="810"/>
    </location>
</feature>
<reference evidence="2" key="1">
    <citation type="submission" date="2020-01" db="EMBL/GenBank/DDBJ databases">
        <title>Identification and distribution of gene clusters putatively required for synthesis of sphingolipid metabolism inhibitors in phylogenetically diverse species of the filamentous fungus Fusarium.</title>
        <authorList>
            <person name="Kim H.-S."/>
            <person name="Busman M."/>
            <person name="Brown D.W."/>
            <person name="Divon H."/>
            <person name="Uhlig S."/>
            <person name="Proctor R.H."/>
        </authorList>
    </citation>
    <scope>NUCLEOTIDE SEQUENCE</scope>
    <source>
        <strain evidence="2">NRRL 31653</strain>
    </source>
</reference>
<evidence type="ECO:0000313" key="2">
    <source>
        <dbReference type="EMBL" id="KAF4502814.1"/>
    </source>
</evidence>